<evidence type="ECO:0000256" key="1">
    <source>
        <dbReference type="SAM" id="MobiDB-lite"/>
    </source>
</evidence>
<dbReference type="AlphaFoldDB" id="A0A9Q8YX39"/>
<organism evidence="2 3">
    <name type="scientific">Bartonella taylorii</name>
    <dbReference type="NCBI Taxonomy" id="33046"/>
    <lineage>
        <taxon>Bacteria</taxon>
        <taxon>Pseudomonadati</taxon>
        <taxon>Pseudomonadota</taxon>
        <taxon>Alphaproteobacteria</taxon>
        <taxon>Hyphomicrobiales</taxon>
        <taxon>Bartonellaceae</taxon>
        <taxon>Bartonella</taxon>
    </lineage>
</organism>
<sequence>MDQEYLTPEEQNQLKQDFLSTTDQGKEPEMVGEEKVKILEENFQEHQNGQQQLQSLQESARAQEVQKALGGDTPPDPKKDFMGYIQWLGKTLYKQGALLSEQPPAVGPEPEQLYSFYQQSVVGVKQKYHDFDQAADFIYDMRAKQLAAYASLYPEMADPNVVDVVIGNELKQIVRDCAQKNQNPAEVIYTIAQKIGYTNTPNNAGVSNNIGVSGNIGENLQERQNSARTLAAYNGLAANGPISLDMLDKMSETEFSSWVSEPKNKAAFNHLMGGGEA</sequence>
<gene>
    <name evidence="2" type="ORF">LAJ60_04895</name>
</gene>
<reference evidence="2" key="1">
    <citation type="journal article" date="2022" name="Proc. Natl. Acad. Sci. U.S.A.">
        <title>Identification of the Bartonella autotransporter CFA as a protective antigen and hypervariable target of neutralizing antibodies in mice.</title>
        <authorList>
            <person name="Siewert L.K."/>
            <person name="Korotaev A."/>
            <person name="Sedzicki J."/>
            <person name="Fromm K."/>
            <person name="Pinschewer D.D."/>
            <person name="Dehio C."/>
        </authorList>
    </citation>
    <scope>NUCLEOTIDE SEQUENCE</scope>
    <source>
        <strain evidence="2">IBS296</strain>
    </source>
</reference>
<evidence type="ECO:0000313" key="3">
    <source>
        <dbReference type="Proteomes" id="UP001056980"/>
    </source>
</evidence>
<evidence type="ECO:0008006" key="4">
    <source>
        <dbReference type="Google" id="ProtNLM"/>
    </source>
</evidence>
<name>A0A9Q8YX39_BARTA</name>
<feature type="region of interest" description="Disordered" evidence="1">
    <location>
        <begin position="44"/>
        <end position="76"/>
    </location>
</feature>
<dbReference type="RefSeq" id="WP_078691929.1">
    <property type="nucleotide sequence ID" value="NZ_CP083444.1"/>
</dbReference>
<evidence type="ECO:0000313" key="2">
    <source>
        <dbReference type="EMBL" id="USP02226.1"/>
    </source>
</evidence>
<feature type="compositionally biased region" description="Polar residues" evidence="1">
    <location>
        <begin position="9"/>
        <end position="23"/>
    </location>
</feature>
<feature type="compositionally biased region" description="Low complexity" evidence="1">
    <location>
        <begin position="45"/>
        <end position="63"/>
    </location>
</feature>
<proteinExistence type="predicted"/>
<dbReference type="EMBL" id="CP083444">
    <property type="protein sequence ID" value="USP02226.1"/>
    <property type="molecule type" value="Genomic_DNA"/>
</dbReference>
<feature type="region of interest" description="Disordered" evidence="1">
    <location>
        <begin position="1"/>
        <end position="29"/>
    </location>
</feature>
<dbReference type="KEGG" id="btay:LAJ60_04895"/>
<protein>
    <recommendedName>
        <fullName evidence="4">Phage protein</fullName>
    </recommendedName>
</protein>
<dbReference type="Proteomes" id="UP001056980">
    <property type="component" value="Chromosome"/>
</dbReference>
<accession>A0A9Q8YX39</accession>